<protein>
    <submittedName>
        <fullName evidence="1">Uncharacterized protein</fullName>
    </submittedName>
</protein>
<keyword evidence="2" id="KW-1185">Reference proteome</keyword>
<reference evidence="1 2" key="1">
    <citation type="submission" date="2017-12" db="EMBL/GenBank/DDBJ databases">
        <title>Comparative genomics of Botrytis spp.</title>
        <authorList>
            <person name="Valero-Jimenez C.A."/>
            <person name="Tapia P."/>
            <person name="Veloso J."/>
            <person name="Silva-Moreno E."/>
            <person name="Staats M."/>
            <person name="Valdes J.H."/>
            <person name="Van Kan J.A.L."/>
        </authorList>
    </citation>
    <scope>NUCLEOTIDE SEQUENCE [LARGE SCALE GENOMIC DNA]</scope>
    <source>
        <strain evidence="1 2">Bt9001</strain>
    </source>
</reference>
<gene>
    <name evidence="1" type="ORF">BTUL_0238g00030</name>
</gene>
<comment type="caution">
    <text evidence="1">The sequence shown here is derived from an EMBL/GenBank/DDBJ whole genome shotgun (WGS) entry which is preliminary data.</text>
</comment>
<dbReference type="EMBL" id="PQXH01000238">
    <property type="protein sequence ID" value="TGO07901.1"/>
    <property type="molecule type" value="Genomic_DNA"/>
</dbReference>
<name>A0A4Z1EER7_9HELO</name>
<dbReference type="Proteomes" id="UP000297777">
    <property type="component" value="Unassembled WGS sequence"/>
</dbReference>
<sequence>MTLVFSSHLSGPLFDSLIDPHLFSVAFSSIHHFFYSLGVKLSLFDPIFYSISLKAGVHVSLSVVELYCQNLDD</sequence>
<dbReference type="AlphaFoldDB" id="A0A4Z1EER7"/>
<accession>A0A4Z1EER7</accession>
<proteinExistence type="predicted"/>
<evidence type="ECO:0000313" key="2">
    <source>
        <dbReference type="Proteomes" id="UP000297777"/>
    </source>
</evidence>
<organism evidence="1 2">
    <name type="scientific">Botrytis tulipae</name>
    <dbReference type="NCBI Taxonomy" id="87230"/>
    <lineage>
        <taxon>Eukaryota</taxon>
        <taxon>Fungi</taxon>
        <taxon>Dikarya</taxon>
        <taxon>Ascomycota</taxon>
        <taxon>Pezizomycotina</taxon>
        <taxon>Leotiomycetes</taxon>
        <taxon>Helotiales</taxon>
        <taxon>Sclerotiniaceae</taxon>
        <taxon>Botrytis</taxon>
    </lineage>
</organism>
<evidence type="ECO:0000313" key="1">
    <source>
        <dbReference type="EMBL" id="TGO07901.1"/>
    </source>
</evidence>